<keyword evidence="3" id="KW-0223">Dioxygenase</keyword>
<dbReference type="Gene3D" id="2.60.120.620">
    <property type="entry name" value="q2cbj1_9rhob like domain"/>
    <property type="match status" value="1"/>
</dbReference>
<evidence type="ECO:0000256" key="1">
    <source>
        <dbReference type="ARBA" id="ARBA00001961"/>
    </source>
</evidence>
<dbReference type="Pfam" id="PF13640">
    <property type="entry name" value="2OG-FeII_Oxy_3"/>
    <property type="match status" value="1"/>
</dbReference>
<sequence>MGRISFGFICKIKATFTKSAPVPFSTARILNDNFDELIVSFMAGQCGISGNFLTEELAFRLTANLKNLFTGGKLNPAGTGNELLAVFNKSVRGDQIYWLDREHNDTAENEFFDLMDGFVAHLNETCYTGITGYEFHYTLYETGACYKKHLDQFKTNSSRQFSMVMYLNPDWIAADGGELCIYPDGIAQLIAPMNKTSVFFKSNELEHEVLITHKPRMSITGWLKRD</sequence>
<keyword evidence="4" id="KW-0560">Oxidoreductase</keyword>
<dbReference type="SMART" id="SM00702">
    <property type="entry name" value="P4Hc"/>
    <property type="match status" value="1"/>
</dbReference>
<dbReference type="Proteomes" id="UP000218263">
    <property type="component" value="Chromosome"/>
</dbReference>
<accession>A0A120MZ57</accession>
<dbReference type="KEGG" id="mgot:MgSA37_03224"/>
<evidence type="ECO:0000313" key="5">
    <source>
        <dbReference type="EMBL" id="BAU55043.1"/>
    </source>
</evidence>
<evidence type="ECO:0000313" key="6">
    <source>
        <dbReference type="Proteomes" id="UP000218263"/>
    </source>
</evidence>
<gene>
    <name evidence="5" type="ORF">MgSA37_03224</name>
</gene>
<dbReference type="RefSeq" id="WP_197706004.1">
    <property type="nucleotide sequence ID" value="NZ_AP017313.1"/>
</dbReference>
<dbReference type="InterPro" id="IPR051559">
    <property type="entry name" value="HIF_prolyl_hydroxylases"/>
</dbReference>
<comment type="cofactor">
    <cofactor evidence="1">
        <name>L-ascorbate</name>
        <dbReference type="ChEBI" id="CHEBI:38290"/>
    </cofactor>
</comment>
<evidence type="ECO:0000256" key="4">
    <source>
        <dbReference type="ARBA" id="ARBA00023002"/>
    </source>
</evidence>
<evidence type="ECO:0000256" key="3">
    <source>
        <dbReference type="ARBA" id="ARBA00022964"/>
    </source>
</evidence>
<keyword evidence="2" id="KW-0847">Vitamin C</keyword>
<protein>
    <submittedName>
        <fullName evidence="5">Uncharacterized protein</fullName>
    </submittedName>
</protein>
<organism evidence="5 6">
    <name type="scientific">Mucilaginibacter gotjawali</name>
    <dbReference type="NCBI Taxonomy" id="1550579"/>
    <lineage>
        <taxon>Bacteria</taxon>
        <taxon>Pseudomonadati</taxon>
        <taxon>Bacteroidota</taxon>
        <taxon>Sphingobacteriia</taxon>
        <taxon>Sphingobacteriales</taxon>
        <taxon>Sphingobacteriaceae</taxon>
        <taxon>Mucilaginibacter</taxon>
    </lineage>
</organism>
<dbReference type="GO" id="GO:0071456">
    <property type="term" value="P:cellular response to hypoxia"/>
    <property type="evidence" value="ECO:0007669"/>
    <property type="project" value="TreeGrafter"/>
</dbReference>
<keyword evidence="6" id="KW-1185">Reference proteome</keyword>
<dbReference type="PANTHER" id="PTHR12907:SF26">
    <property type="entry name" value="HIF PROLYL HYDROXYLASE, ISOFORM C"/>
    <property type="match status" value="1"/>
</dbReference>
<dbReference type="GO" id="GO:0031418">
    <property type="term" value="F:L-ascorbic acid binding"/>
    <property type="evidence" value="ECO:0007669"/>
    <property type="project" value="UniProtKB-KW"/>
</dbReference>
<dbReference type="AlphaFoldDB" id="A0A120MZ57"/>
<dbReference type="GO" id="GO:0008198">
    <property type="term" value="F:ferrous iron binding"/>
    <property type="evidence" value="ECO:0007669"/>
    <property type="project" value="TreeGrafter"/>
</dbReference>
<dbReference type="InterPro" id="IPR006620">
    <property type="entry name" value="Pro_4_hyd_alph"/>
</dbReference>
<name>A0A120MZ57_9SPHI</name>
<proteinExistence type="predicted"/>
<dbReference type="InterPro" id="IPR044862">
    <property type="entry name" value="Pro_4_hyd_alph_FE2OG_OXY"/>
</dbReference>
<reference evidence="5 6" key="1">
    <citation type="submission" date="2015-12" db="EMBL/GenBank/DDBJ databases">
        <title>Genome sequence of Mucilaginibacter gotjawali.</title>
        <authorList>
            <person name="Lee J.S."/>
            <person name="Lee K.C."/>
            <person name="Kim K.K."/>
            <person name="Lee B.W."/>
        </authorList>
    </citation>
    <scope>NUCLEOTIDE SEQUENCE [LARGE SCALE GENOMIC DNA]</scope>
    <source>
        <strain evidence="5 6">SA3-7</strain>
    </source>
</reference>
<dbReference type="PANTHER" id="PTHR12907">
    <property type="entry name" value="EGL NINE HOMOLOG-RELATED"/>
    <property type="match status" value="1"/>
</dbReference>
<dbReference type="GO" id="GO:0031543">
    <property type="term" value="F:peptidyl-proline dioxygenase activity"/>
    <property type="evidence" value="ECO:0007669"/>
    <property type="project" value="TreeGrafter"/>
</dbReference>
<evidence type="ECO:0000256" key="2">
    <source>
        <dbReference type="ARBA" id="ARBA00022896"/>
    </source>
</evidence>
<dbReference type="EMBL" id="AP017313">
    <property type="protein sequence ID" value="BAU55043.1"/>
    <property type="molecule type" value="Genomic_DNA"/>
</dbReference>